<keyword evidence="4" id="KW-1185">Reference proteome</keyword>
<protein>
    <recommendedName>
        <fullName evidence="5">LisH domain-containing protein</fullName>
    </recommendedName>
</protein>
<dbReference type="Proteomes" id="UP000008827">
    <property type="component" value="Chromosome 3"/>
</dbReference>
<dbReference type="InParanoid" id="A0A0R0KFW7"/>
<organism evidence="2">
    <name type="scientific">Glycine max</name>
    <name type="common">Soybean</name>
    <name type="synonym">Glycine hispida</name>
    <dbReference type="NCBI Taxonomy" id="3847"/>
    <lineage>
        <taxon>Eukaryota</taxon>
        <taxon>Viridiplantae</taxon>
        <taxon>Streptophyta</taxon>
        <taxon>Embryophyta</taxon>
        <taxon>Tracheophyta</taxon>
        <taxon>Spermatophyta</taxon>
        <taxon>Magnoliopsida</taxon>
        <taxon>eudicotyledons</taxon>
        <taxon>Gunneridae</taxon>
        <taxon>Pentapetalae</taxon>
        <taxon>rosids</taxon>
        <taxon>fabids</taxon>
        <taxon>Fabales</taxon>
        <taxon>Fabaceae</taxon>
        <taxon>Papilionoideae</taxon>
        <taxon>50 kb inversion clade</taxon>
        <taxon>NPAAA clade</taxon>
        <taxon>indigoferoid/millettioid clade</taxon>
        <taxon>Phaseoleae</taxon>
        <taxon>Glycine</taxon>
        <taxon>Glycine subgen. Soja</taxon>
    </lineage>
</organism>
<proteinExistence type="predicted"/>
<dbReference type="PANTHER" id="PTHR35117:SF1">
    <property type="entry name" value="MYOSIN-M HEAVY PROTEIN"/>
    <property type="match status" value="1"/>
</dbReference>
<evidence type="ECO:0000313" key="2">
    <source>
        <dbReference type="EMBL" id="KRH65975.1"/>
    </source>
</evidence>
<feature type="region of interest" description="Disordered" evidence="1">
    <location>
        <begin position="238"/>
        <end position="268"/>
    </location>
</feature>
<reference evidence="2 3" key="1">
    <citation type="journal article" date="2010" name="Nature">
        <title>Genome sequence of the palaeopolyploid soybean.</title>
        <authorList>
            <person name="Schmutz J."/>
            <person name="Cannon S.B."/>
            <person name="Schlueter J."/>
            <person name="Ma J."/>
            <person name="Mitros T."/>
            <person name="Nelson W."/>
            <person name="Hyten D.L."/>
            <person name="Song Q."/>
            <person name="Thelen J.J."/>
            <person name="Cheng J."/>
            <person name="Xu D."/>
            <person name="Hellsten U."/>
            <person name="May G.D."/>
            <person name="Yu Y."/>
            <person name="Sakurai T."/>
            <person name="Umezawa T."/>
            <person name="Bhattacharyya M.K."/>
            <person name="Sandhu D."/>
            <person name="Valliyodan B."/>
            <person name="Lindquist E."/>
            <person name="Peto M."/>
            <person name="Grant D."/>
            <person name="Shu S."/>
            <person name="Goodstein D."/>
            <person name="Barry K."/>
            <person name="Futrell-Griggs M."/>
            <person name="Abernathy B."/>
            <person name="Du J."/>
            <person name="Tian Z."/>
            <person name="Zhu L."/>
            <person name="Gill N."/>
            <person name="Joshi T."/>
            <person name="Libault M."/>
            <person name="Sethuraman A."/>
            <person name="Zhang X.-C."/>
            <person name="Shinozaki K."/>
            <person name="Nguyen H.T."/>
            <person name="Wing R.A."/>
            <person name="Cregan P."/>
            <person name="Specht J."/>
            <person name="Grimwood J."/>
            <person name="Rokhsar D."/>
            <person name="Stacey G."/>
            <person name="Shoemaker R.C."/>
            <person name="Jackson S.A."/>
        </authorList>
    </citation>
    <scope>NUCLEOTIDE SEQUENCE</scope>
    <source>
        <strain evidence="3">cv. Williams 82</strain>
        <tissue evidence="2">Callus</tissue>
    </source>
</reference>
<feature type="compositionally biased region" description="Polar residues" evidence="1">
    <location>
        <begin position="258"/>
        <end position="267"/>
    </location>
</feature>
<dbReference type="Gramene" id="KRH65975">
    <property type="protein sequence ID" value="KRH65975"/>
    <property type="gene ID" value="GLYMA_03G074200"/>
</dbReference>
<dbReference type="EMBL" id="CM000836">
    <property type="protein sequence ID" value="KRH65975.1"/>
    <property type="molecule type" value="Genomic_DNA"/>
</dbReference>
<evidence type="ECO:0000313" key="3">
    <source>
        <dbReference type="EnsemblPlants" id="KRH65975"/>
    </source>
</evidence>
<gene>
    <name evidence="2" type="ORF">GLYMA_03G074200</name>
</gene>
<accession>A0A0R0KFW7</accession>
<evidence type="ECO:0000256" key="1">
    <source>
        <dbReference type="SAM" id="MobiDB-lite"/>
    </source>
</evidence>
<dbReference type="AlphaFoldDB" id="A0A0R0KFW7"/>
<dbReference type="PANTHER" id="PTHR35117">
    <property type="entry name" value="MYOSIN-M HEAVY PROTEIN"/>
    <property type="match status" value="1"/>
</dbReference>
<evidence type="ECO:0008006" key="5">
    <source>
        <dbReference type="Google" id="ProtNLM"/>
    </source>
</evidence>
<reference evidence="2" key="3">
    <citation type="submission" date="2018-07" db="EMBL/GenBank/DDBJ databases">
        <title>WGS assembly of Glycine max.</title>
        <authorList>
            <person name="Schmutz J."/>
            <person name="Cannon S."/>
            <person name="Schlueter J."/>
            <person name="Ma J."/>
            <person name="Mitros T."/>
            <person name="Nelson W."/>
            <person name="Hyten D."/>
            <person name="Song Q."/>
            <person name="Thelen J."/>
            <person name="Cheng J."/>
            <person name="Xu D."/>
            <person name="Hellsten U."/>
            <person name="May G."/>
            <person name="Yu Y."/>
            <person name="Sakurai T."/>
            <person name="Umezawa T."/>
            <person name="Bhattacharyya M."/>
            <person name="Sandhu D."/>
            <person name="Valliyodan B."/>
            <person name="Lindquist E."/>
            <person name="Peto M."/>
            <person name="Grant D."/>
            <person name="Shu S."/>
            <person name="Goodstein D."/>
            <person name="Barry K."/>
            <person name="Futrell-Griggs M."/>
            <person name="Abernathy B."/>
            <person name="Du J."/>
            <person name="Tian Z."/>
            <person name="Zhu L."/>
            <person name="Gill N."/>
            <person name="Joshi T."/>
            <person name="Libault M."/>
            <person name="Sethuraman A."/>
            <person name="Zhang X."/>
            <person name="Shinozaki K."/>
            <person name="Nguyen H."/>
            <person name="Wing R."/>
            <person name="Cregan P."/>
            <person name="Specht J."/>
            <person name="Grimwood J."/>
            <person name="Rokhsar D."/>
            <person name="Stacey G."/>
            <person name="Shoemaker R."/>
            <person name="Jackson S."/>
        </authorList>
    </citation>
    <scope>NUCLEOTIDE SEQUENCE</scope>
    <source>
        <tissue evidence="2">Callus</tissue>
    </source>
</reference>
<reference evidence="3" key="2">
    <citation type="submission" date="2018-02" db="UniProtKB">
        <authorList>
            <consortium name="EnsemblPlants"/>
        </authorList>
    </citation>
    <scope>IDENTIFICATION</scope>
    <source>
        <strain evidence="3">Williams 82</strain>
    </source>
</reference>
<dbReference type="EnsemblPlants" id="KRH65975">
    <property type="protein sequence ID" value="KRH65975"/>
    <property type="gene ID" value="GLYMA_03G074200"/>
</dbReference>
<evidence type="ECO:0000313" key="4">
    <source>
        <dbReference type="Proteomes" id="UP000008827"/>
    </source>
</evidence>
<sequence>MDKISPALVALMVHQYLRDNHFSQTSSIFLNEASSLFTDSSTNQLSKTMLGLVQILDEYMCLKKQKEMLHQQRVMVIQEKYRLQMFVQGLQNVINTFQKPLSLNVVGMSTNSAVVPQWRLCNETPSAIISCSNQHQSQGHLLQHIHLAIIHTYLLLRFLRLQHVMGRLLPLVIESIAHNPFSPLFNPIEIIGLVWIDARRAFERFLFLLCIGSAMQNTFGNFSTPMISVSDKKRKDTEIVNGPAVGKKPRGRPPGRKNQVQGQNTLPQSSNVVNNQVVSWQSSSSTLPPSGICAPNGSQVQGSNVAKGSFNHPLFFVPNHSQILETPPRTQSSHFMFDPVKQMAYKESNHCSSPIEEDTGNASKKDDVRGKLNFDASNMPESLDKSLANEVSTSELDKGVVISDIDFSNLDWSLQGTSFEDFFDPIGLTDSKDNASSSRSSNELQVSTNKNLNVQGNQVHCVFFIILI</sequence>
<name>A0A0R0KFW7_SOYBN</name>